<dbReference type="EMBL" id="AKGD01000003">
    <property type="protein sequence ID" value="EIT68498.1"/>
    <property type="molecule type" value="Genomic_DNA"/>
</dbReference>
<comment type="caution">
    <text evidence="12">The sequence shown here is derived from an EMBL/GenBank/DDBJ whole genome shotgun (WGS) entry which is preliminary data.</text>
</comment>
<dbReference type="PATRIC" id="fig|1172194.4.peg.3584"/>
<evidence type="ECO:0000256" key="9">
    <source>
        <dbReference type="ARBA" id="ARBA00023136"/>
    </source>
</evidence>
<dbReference type="InterPro" id="IPR011662">
    <property type="entry name" value="Secretin/TonB_short_N"/>
</dbReference>
<dbReference type="PANTHER" id="PTHR32552:SF81">
    <property type="entry name" value="TONB-DEPENDENT OUTER MEMBRANE RECEPTOR"/>
    <property type="match status" value="1"/>
</dbReference>
<evidence type="ECO:0000256" key="8">
    <source>
        <dbReference type="ARBA" id="ARBA00023077"/>
    </source>
</evidence>
<dbReference type="InterPro" id="IPR036942">
    <property type="entry name" value="Beta-barrel_TonB_sf"/>
</dbReference>
<dbReference type="Pfam" id="PF07660">
    <property type="entry name" value="STN"/>
    <property type="match status" value="1"/>
</dbReference>
<dbReference type="InterPro" id="IPR039426">
    <property type="entry name" value="TonB-dep_rcpt-like"/>
</dbReference>
<protein>
    <recommendedName>
        <fullName evidence="11">Secretin/TonB short N-terminal domain-containing protein</fullName>
    </recommendedName>
</protein>
<keyword evidence="8" id="KW-0798">TonB box</keyword>
<keyword evidence="7" id="KW-0406">Ion transport</keyword>
<evidence type="ECO:0000313" key="12">
    <source>
        <dbReference type="EMBL" id="EIT68498.1"/>
    </source>
</evidence>
<evidence type="ECO:0000256" key="7">
    <source>
        <dbReference type="ARBA" id="ARBA00023065"/>
    </source>
</evidence>
<keyword evidence="2" id="KW-0813">Transport</keyword>
<dbReference type="SUPFAM" id="SSF56935">
    <property type="entry name" value="Porins"/>
    <property type="match status" value="1"/>
</dbReference>
<evidence type="ECO:0000256" key="10">
    <source>
        <dbReference type="ARBA" id="ARBA00023237"/>
    </source>
</evidence>
<keyword evidence="6" id="KW-0408">Iron</keyword>
<dbReference type="Gene3D" id="2.40.170.20">
    <property type="entry name" value="TonB-dependent receptor, beta-barrel domain"/>
    <property type="match status" value="2"/>
</dbReference>
<keyword evidence="10" id="KW-0998">Cell outer membrane</keyword>
<dbReference type="Gene3D" id="3.55.50.30">
    <property type="match status" value="1"/>
</dbReference>
<dbReference type="Proteomes" id="UP000003704">
    <property type="component" value="Unassembled WGS sequence"/>
</dbReference>
<dbReference type="GO" id="GO:0009279">
    <property type="term" value="C:cell outer membrane"/>
    <property type="evidence" value="ECO:0007669"/>
    <property type="project" value="UniProtKB-SubCell"/>
</dbReference>
<keyword evidence="9" id="KW-0472">Membrane</keyword>
<dbReference type="Pfam" id="PF07715">
    <property type="entry name" value="Plug"/>
    <property type="match status" value="1"/>
</dbReference>
<keyword evidence="13" id="KW-1185">Reference proteome</keyword>
<evidence type="ECO:0000256" key="2">
    <source>
        <dbReference type="ARBA" id="ARBA00022448"/>
    </source>
</evidence>
<dbReference type="PANTHER" id="PTHR32552">
    <property type="entry name" value="FERRICHROME IRON RECEPTOR-RELATED"/>
    <property type="match status" value="1"/>
</dbReference>
<evidence type="ECO:0000256" key="6">
    <source>
        <dbReference type="ARBA" id="ARBA00023004"/>
    </source>
</evidence>
<evidence type="ECO:0000256" key="3">
    <source>
        <dbReference type="ARBA" id="ARBA00022452"/>
    </source>
</evidence>
<dbReference type="GO" id="GO:0006826">
    <property type="term" value="P:iron ion transport"/>
    <property type="evidence" value="ECO:0007669"/>
    <property type="project" value="UniProtKB-KW"/>
</dbReference>
<dbReference type="SMART" id="SM00965">
    <property type="entry name" value="STN"/>
    <property type="match status" value="1"/>
</dbReference>
<reference evidence="12 13" key="1">
    <citation type="journal article" date="2012" name="J. Bacteriol.">
        <title>Genome Sequence of n-Alkane-Degrading Hydrocarboniphaga effusa Strain AP103T (ATCC BAA-332T).</title>
        <authorList>
            <person name="Chang H.K."/>
            <person name="Zylstra G.J."/>
            <person name="Chae J.C."/>
        </authorList>
    </citation>
    <scope>NUCLEOTIDE SEQUENCE [LARGE SCALE GENOMIC DNA]</scope>
    <source>
        <strain evidence="12 13">AP103</strain>
    </source>
</reference>
<evidence type="ECO:0000256" key="4">
    <source>
        <dbReference type="ARBA" id="ARBA00022496"/>
    </source>
</evidence>
<keyword evidence="3" id="KW-1134">Transmembrane beta strand</keyword>
<gene>
    <name evidence="12" type="ORF">WQQ_36930</name>
</gene>
<comment type="subcellular location">
    <subcellularLocation>
        <location evidence="1">Cell outer membrane</location>
        <topology evidence="1">Multi-pass membrane protein</topology>
    </subcellularLocation>
</comment>
<proteinExistence type="predicted"/>
<feature type="domain" description="Secretin/TonB short N-terminal" evidence="11">
    <location>
        <begin position="57"/>
        <end position="108"/>
    </location>
</feature>
<name>I8T491_9GAMM</name>
<dbReference type="InterPro" id="IPR018247">
    <property type="entry name" value="EF_Hand_1_Ca_BS"/>
</dbReference>
<organism evidence="12 13">
    <name type="scientific">Hydrocarboniphaga effusa AP103</name>
    <dbReference type="NCBI Taxonomy" id="1172194"/>
    <lineage>
        <taxon>Bacteria</taxon>
        <taxon>Pseudomonadati</taxon>
        <taxon>Pseudomonadota</taxon>
        <taxon>Gammaproteobacteria</taxon>
        <taxon>Nevskiales</taxon>
        <taxon>Nevskiaceae</taxon>
        <taxon>Hydrocarboniphaga</taxon>
    </lineage>
</organism>
<dbReference type="InterPro" id="IPR012910">
    <property type="entry name" value="Plug_dom"/>
</dbReference>
<keyword evidence="5" id="KW-0812">Transmembrane</keyword>
<evidence type="ECO:0000259" key="11">
    <source>
        <dbReference type="SMART" id="SM00965"/>
    </source>
</evidence>
<dbReference type="STRING" id="1172194.WQQ_36930"/>
<dbReference type="PROSITE" id="PS00018">
    <property type="entry name" value="EF_HAND_1"/>
    <property type="match status" value="1"/>
</dbReference>
<evidence type="ECO:0000313" key="13">
    <source>
        <dbReference type="Proteomes" id="UP000003704"/>
    </source>
</evidence>
<dbReference type="AlphaFoldDB" id="I8T491"/>
<accession>I8T491</accession>
<evidence type="ECO:0000256" key="1">
    <source>
        <dbReference type="ARBA" id="ARBA00004571"/>
    </source>
</evidence>
<keyword evidence="4" id="KW-0410">Iron transport</keyword>
<sequence length="994" mass="108310">MLATALAAATIASHKPTHAQAPHASEHRQGLAATIDFSIPQGRLDDALDRFSEQAGLQIVYDAGTVQGRMAPAALGRMRAEEALRKLLDDSGLHWTLINGHTVAIRRATEPPGLPPSIAPAVAAPAADDPRHGGVVILSDIRVSADPLRGLPIEVANTSFGFSKSILETPRSVSLISQETIDRFGLSAIEDLVRVVPGTFTPTRFGIQGGIDVRSVPADTFFRGMKRLNLQGHAPTVLSAMDSIEVVRGPPSPIYGMGKIGGYTDMIPRSGRAADGSYLDRSHGRVSAMVGDYQATDLSASLQGPMKIASAHGGYHLFGMIIDSQTYARGVPLDASMLQGSVSVEDLLPRFRLEAGLSAQKSRSGGALIGRFTQELADSRRYIRGLPLIDLDLDHNGTISYREYNTASAVRGALSLSNQPLSQRWDWPLDADGKPLTVDRFPKVSGIPESMFQYLQAHPEADPGGLLRAQGIGGPLPRSGYVPLGFMLDPRTVGYDKLDLRRFAAFERDLHANLATTYIDLIDDRDPDFTMKNQLFFDGMDQYKISEQPFGTEQKPRIVEEKFTITRRLPQLPSWLDVNSLASINFRHTRSPTGQCFGDFSTHRTDAMADTWQDSSGGMTPNTTFTNCLVDSSYETGFPYTDHGKTSFSEFGLGVLLDVAIARSTNLLMGGRIDGSEVHNIEYAGTINVNTGTASEPGAIVAQSTRTRGWDDGVSWTFSLSHEVLPGVRPYFTIAQESLTLDNNANRISNAIVEAGHIGQSRLRELGLKASLLDDHLFFSTALYEQRRINVNNPEDPTITVEASSTVTRGWESEIKWVPTPKLFASFYALSQKTLYEPNRGGVVLIDARSLGFQDVVDPATGEVVYPAEAFLFGGRAFIQLPPGVEAYREKQGNPNVQIGASLTARLASGFGFTLSANHFSAVAAGRLQLIELPASTIFNAGAFYDRGPWQLRADVFNLNNERYFRARTGDTLADLPVSAMPDRRFQFTVSHRF</sequence>
<evidence type="ECO:0000256" key="5">
    <source>
        <dbReference type="ARBA" id="ARBA00022692"/>
    </source>
</evidence>